<dbReference type="GO" id="GO:0005737">
    <property type="term" value="C:cytoplasm"/>
    <property type="evidence" value="ECO:0007669"/>
    <property type="project" value="UniProtKB-SubCell"/>
</dbReference>
<keyword evidence="1 6" id="KW-0963">Cytoplasm</keyword>
<dbReference type="InterPro" id="IPR023212">
    <property type="entry name" value="Hsp33_helix_hairpin_bin_dom_sf"/>
</dbReference>
<keyword evidence="5 6" id="KW-0676">Redox-active center</keyword>
<protein>
    <recommendedName>
        <fullName evidence="6">33 kDa chaperonin</fullName>
    </recommendedName>
    <alternativeName>
        <fullName evidence="6">Heat shock protein 33 homolog</fullName>
        <shortName evidence="6">HSP33</shortName>
    </alternativeName>
</protein>
<evidence type="ECO:0000313" key="7">
    <source>
        <dbReference type="EMBL" id="RDE71332.1"/>
    </source>
</evidence>
<evidence type="ECO:0000256" key="2">
    <source>
        <dbReference type="ARBA" id="ARBA00022833"/>
    </source>
</evidence>
<evidence type="ECO:0000313" key="8">
    <source>
        <dbReference type="Proteomes" id="UP000253872"/>
    </source>
</evidence>
<dbReference type="Proteomes" id="UP000253872">
    <property type="component" value="Unassembled WGS sequence"/>
</dbReference>
<dbReference type="SUPFAM" id="SSF64397">
    <property type="entry name" value="Hsp33 domain"/>
    <property type="match status" value="1"/>
</dbReference>
<dbReference type="InterPro" id="IPR016153">
    <property type="entry name" value="Heat_shock_Hsp33_N"/>
</dbReference>
<dbReference type="SUPFAM" id="SSF118352">
    <property type="entry name" value="HSP33 redox switch-like"/>
    <property type="match status" value="1"/>
</dbReference>
<dbReference type="GO" id="GO:0051082">
    <property type="term" value="F:unfolded protein binding"/>
    <property type="evidence" value="ECO:0007669"/>
    <property type="project" value="UniProtKB-UniRule"/>
</dbReference>
<keyword evidence="3 6" id="KW-1015">Disulfide bond</keyword>
<dbReference type="PANTHER" id="PTHR30111">
    <property type="entry name" value="33 KDA CHAPERONIN"/>
    <property type="match status" value="1"/>
</dbReference>
<dbReference type="STRING" id="1035839.GCA_000238795_00021"/>
<accession>A0A369YBS1</accession>
<comment type="subcellular location">
    <subcellularLocation>
        <location evidence="6">Cytoplasm</location>
    </subcellularLocation>
</comment>
<dbReference type="CDD" id="cd00498">
    <property type="entry name" value="Hsp33"/>
    <property type="match status" value="1"/>
</dbReference>
<dbReference type="RefSeq" id="WP_111403173.1">
    <property type="nucleotide sequence ID" value="NZ_QEPN01000005.1"/>
</dbReference>
<comment type="PTM">
    <text evidence="6">Under oxidizing conditions two disulfide bonds are formed involving the reactive cysteines. Under reducing conditions zinc is bound to the reactive cysteines and the protein is inactive.</text>
</comment>
<dbReference type="Gene3D" id="3.55.30.10">
    <property type="entry name" value="Hsp33 domain"/>
    <property type="match status" value="1"/>
</dbReference>
<keyword evidence="4 6" id="KW-0143">Chaperone</keyword>
<dbReference type="Pfam" id="PF01430">
    <property type="entry name" value="HSP33"/>
    <property type="match status" value="1"/>
</dbReference>
<sequence>MSYQQDNDKLYRYLFQDRAVRGEWVRLNETFTETLNTHNYPKAVQNLLGEMLVATSLLTATMKFEGTITVQIQGDGPLKLAVVNGNDQQQLRALARVGGEIPEQASLNEMIGNGVLVISIMPIDGERYQGVISLDKPTIRECLEDYFARSEQLQTHLVIRTGEYEGKAVAGGMLLQIMPDGTGTPEDFEHLMTLAETVKDEELFGLTAEELLYRLFHEEKVEVYPAQATAFHCGCSRERSGNAILLVPAEEIEEMLAEKNGVIDMQCECCGTQYFFDKKAIEDFRIEAEKLSQLNLH</sequence>
<dbReference type="PANTHER" id="PTHR30111:SF1">
    <property type="entry name" value="33 KDA CHAPERONIN"/>
    <property type="match status" value="1"/>
</dbReference>
<reference evidence="7 8" key="1">
    <citation type="submission" date="2018-05" db="EMBL/GenBank/DDBJ databases">
        <title>Draft Genome Sequences for a Diverse set of 7 Haemophilus Species.</title>
        <authorList>
            <person name="Nichols M."/>
            <person name="Topaz N."/>
            <person name="Wang X."/>
            <person name="Wang X."/>
            <person name="Boxrud D."/>
        </authorList>
    </citation>
    <scope>NUCLEOTIDE SEQUENCE [LARGE SCALE GENOMIC DNA]</scope>
    <source>
        <strain evidence="7 8">C2002001239</strain>
    </source>
</reference>
<feature type="disulfide bond" description="Redox-active" evidence="6">
    <location>
        <begin position="233"/>
        <end position="235"/>
    </location>
</feature>
<dbReference type="Gene3D" id="3.90.1280.10">
    <property type="entry name" value="HSP33 redox switch-like"/>
    <property type="match status" value="1"/>
</dbReference>
<proteinExistence type="inferred from homology"/>
<keyword evidence="2 6" id="KW-0862">Zinc</keyword>
<dbReference type="GO" id="GO:0044183">
    <property type="term" value="F:protein folding chaperone"/>
    <property type="evidence" value="ECO:0007669"/>
    <property type="project" value="TreeGrafter"/>
</dbReference>
<dbReference type="InterPro" id="IPR000397">
    <property type="entry name" value="Heat_shock_Hsp33"/>
</dbReference>
<comment type="similarity">
    <text evidence="6">Belongs to the HSP33 family.</text>
</comment>
<evidence type="ECO:0000256" key="1">
    <source>
        <dbReference type="ARBA" id="ARBA00022490"/>
    </source>
</evidence>
<dbReference type="GO" id="GO:0042026">
    <property type="term" value="P:protein refolding"/>
    <property type="evidence" value="ECO:0007669"/>
    <property type="project" value="TreeGrafter"/>
</dbReference>
<dbReference type="EMBL" id="QEPN01000005">
    <property type="protein sequence ID" value="RDE71332.1"/>
    <property type="molecule type" value="Genomic_DNA"/>
</dbReference>
<feature type="disulfide bond" description="Redox-active" evidence="6">
    <location>
        <begin position="267"/>
        <end position="270"/>
    </location>
</feature>
<evidence type="ECO:0000256" key="5">
    <source>
        <dbReference type="ARBA" id="ARBA00023284"/>
    </source>
</evidence>
<comment type="function">
    <text evidence="6">Redox regulated molecular chaperone. Protects both thermally unfolding and oxidatively damaged proteins from irreversible aggregation. Plays an important role in the bacterial defense system toward oxidative stress.</text>
</comment>
<organism evidence="7 8">
    <name type="scientific">Haemophilus sputorum</name>
    <dbReference type="NCBI Taxonomy" id="1078480"/>
    <lineage>
        <taxon>Bacteria</taxon>
        <taxon>Pseudomonadati</taxon>
        <taxon>Pseudomonadota</taxon>
        <taxon>Gammaproteobacteria</taxon>
        <taxon>Pasteurellales</taxon>
        <taxon>Pasteurellaceae</taxon>
        <taxon>Haemophilus</taxon>
    </lineage>
</organism>
<dbReference type="InterPro" id="IPR016154">
    <property type="entry name" value="Heat_shock_Hsp33_C"/>
</dbReference>
<evidence type="ECO:0000256" key="4">
    <source>
        <dbReference type="ARBA" id="ARBA00023186"/>
    </source>
</evidence>
<dbReference type="AlphaFoldDB" id="A0A369YBS1"/>
<dbReference type="PIRSF" id="PIRSF005261">
    <property type="entry name" value="Heat_shock_Hsp33"/>
    <property type="match status" value="1"/>
</dbReference>
<name>A0A369YBS1_9PAST</name>
<comment type="caution">
    <text evidence="7">The sequence shown here is derived from an EMBL/GenBank/DDBJ whole genome shotgun (WGS) entry which is preliminary data.</text>
</comment>
<evidence type="ECO:0000256" key="6">
    <source>
        <dbReference type="HAMAP-Rule" id="MF_00117"/>
    </source>
</evidence>
<dbReference type="Gene3D" id="1.10.287.480">
    <property type="entry name" value="helix hairpin bin"/>
    <property type="match status" value="1"/>
</dbReference>
<evidence type="ECO:0000256" key="3">
    <source>
        <dbReference type="ARBA" id="ARBA00023157"/>
    </source>
</evidence>
<dbReference type="HAMAP" id="MF_00117">
    <property type="entry name" value="HslO"/>
    <property type="match status" value="1"/>
</dbReference>
<gene>
    <name evidence="6" type="primary">hslO</name>
    <name evidence="7" type="ORF">DPV93_06830</name>
</gene>
<dbReference type="NCBIfam" id="NF001033">
    <property type="entry name" value="PRK00114.1"/>
    <property type="match status" value="1"/>
</dbReference>